<dbReference type="GO" id="GO:0005829">
    <property type="term" value="C:cytosol"/>
    <property type="evidence" value="ECO:0007669"/>
    <property type="project" value="TreeGrafter"/>
</dbReference>
<dbReference type="Pfam" id="PF13936">
    <property type="entry name" value="HTH_38"/>
    <property type="match status" value="1"/>
</dbReference>
<feature type="region of interest" description="Disordered" evidence="1">
    <location>
        <begin position="88"/>
        <end position="133"/>
    </location>
</feature>
<dbReference type="PANTHER" id="PTHR10948:SF23">
    <property type="entry name" value="TRANSPOSASE INSI FOR INSERTION SEQUENCE ELEMENT IS30A-RELATED"/>
    <property type="match status" value="1"/>
</dbReference>
<organism evidence="3 4">
    <name type="scientific">Suttonella indologenes</name>
    <dbReference type="NCBI Taxonomy" id="13276"/>
    <lineage>
        <taxon>Bacteria</taxon>
        <taxon>Pseudomonadati</taxon>
        <taxon>Pseudomonadota</taxon>
        <taxon>Gammaproteobacteria</taxon>
        <taxon>Cardiobacteriales</taxon>
        <taxon>Cardiobacteriaceae</taxon>
        <taxon>Suttonella</taxon>
    </lineage>
</organism>
<evidence type="ECO:0000256" key="1">
    <source>
        <dbReference type="SAM" id="MobiDB-lite"/>
    </source>
</evidence>
<dbReference type="EMBL" id="UHIA01000004">
    <property type="protein sequence ID" value="SUO98328.1"/>
    <property type="molecule type" value="Genomic_DNA"/>
</dbReference>
<dbReference type="PANTHER" id="PTHR10948">
    <property type="entry name" value="TRANSPOSASE"/>
    <property type="match status" value="1"/>
</dbReference>
<accession>A0A380N1B0</accession>
<dbReference type="AlphaFoldDB" id="A0A380N1B0"/>
<dbReference type="InterPro" id="IPR025246">
    <property type="entry name" value="IS30-like_HTH"/>
</dbReference>
<sequence length="133" mass="15521">MTLLAQGKKQSEIARQLGRSCSIISRELKRHALKVYRASSAHSKVLDGKWSPEQLSKRLEFEKSDLSISFNRIYRAIHQGWLDISEGKASRKLRHKDRTRRRKNHLEKRGKITISHTLEERPISAQNRSHFGH</sequence>
<keyword evidence="4" id="KW-1185">Reference proteome</keyword>
<name>A0A380N1B0_9GAMM</name>
<evidence type="ECO:0000313" key="3">
    <source>
        <dbReference type="EMBL" id="SUO98328.1"/>
    </source>
</evidence>
<dbReference type="InterPro" id="IPR051917">
    <property type="entry name" value="Transposase-Integrase"/>
</dbReference>
<proteinExistence type="predicted"/>
<gene>
    <name evidence="3" type="ORF">NCTC10717_02070</name>
</gene>
<dbReference type="GO" id="GO:0032196">
    <property type="term" value="P:transposition"/>
    <property type="evidence" value="ECO:0007669"/>
    <property type="project" value="TreeGrafter"/>
</dbReference>
<feature type="domain" description="Transposase IS30-like HTH" evidence="2">
    <location>
        <begin position="2"/>
        <end position="31"/>
    </location>
</feature>
<feature type="compositionally biased region" description="Polar residues" evidence="1">
    <location>
        <begin position="124"/>
        <end position="133"/>
    </location>
</feature>
<evidence type="ECO:0000313" key="4">
    <source>
        <dbReference type="Proteomes" id="UP000254575"/>
    </source>
</evidence>
<dbReference type="Proteomes" id="UP000254575">
    <property type="component" value="Unassembled WGS sequence"/>
</dbReference>
<reference evidence="3 4" key="1">
    <citation type="submission" date="2018-06" db="EMBL/GenBank/DDBJ databases">
        <authorList>
            <consortium name="Pathogen Informatics"/>
            <person name="Doyle S."/>
        </authorList>
    </citation>
    <scope>NUCLEOTIDE SEQUENCE [LARGE SCALE GENOMIC DNA]</scope>
    <source>
        <strain evidence="3 4">NCTC10717</strain>
    </source>
</reference>
<feature type="compositionally biased region" description="Basic residues" evidence="1">
    <location>
        <begin position="90"/>
        <end position="108"/>
    </location>
</feature>
<evidence type="ECO:0000259" key="2">
    <source>
        <dbReference type="Pfam" id="PF13936"/>
    </source>
</evidence>
<dbReference type="GO" id="GO:0004803">
    <property type="term" value="F:transposase activity"/>
    <property type="evidence" value="ECO:0007669"/>
    <property type="project" value="TreeGrafter"/>
</dbReference>
<protein>
    <submittedName>
        <fullName evidence="3">Transposase and inactivated derivatives, IS30 family</fullName>
    </submittedName>
</protein>